<evidence type="ECO:0000313" key="2">
    <source>
        <dbReference type="EMBL" id="ELY63204.1"/>
    </source>
</evidence>
<gene>
    <name evidence="2" type="ORF">C492_07295</name>
</gene>
<keyword evidence="1" id="KW-0812">Transmembrane</keyword>
<accession>L9XN31</accession>
<dbReference type="Gene3D" id="1.10.287.1260">
    <property type="match status" value="1"/>
</dbReference>
<dbReference type="SUPFAM" id="SSF82861">
    <property type="entry name" value="Mechanosensitive channel protein MscS (YggB), transmembrane region"/>
    <property type="match status" value="1"/>
</dbReference>
<organism evidence="2 3">
    <name type="scientific">Natronococcus jeotgali DSM 18795</name>
    <dbReference type="NCBI Taxonomy" id="1227498"/>
    <lineage>
        <taxon>Archaea</taxon>
        <taxon>Methanobacteriati</taxon>
        <taxon>Methanobacteriota</taxon>
        <taxon>Stenosarchaea group</taxon>
        <taxon>Halobacteria</taxon>
        <taxon>Halobacteriales</taxon>
        <taxon>Natrialbaceae</taxon>
        <taxon>Natronococcus</taxon>
    </lineage>
</organism>
<keyword evidence="1" id="KW-1133">Transmembrane helix</keyword>
<evidence type="ECO:0000313" key="3">
    <source>
        <dbReference type="Proteomes" id="UP000011531"/>
    </source>
</evidence>
<dbReference type="Proteomes" id="UP000011531">
    <property type="component" value="Unassembled WGS sequence"/>
</dbReference>
<name>L9XN31_9EURY</name>
<feature type="transmembrane region" description="Helical" evidence="1">
    <location>
        <begin position="26"/>
        <end position="47"/>
    </location>
</feature>
<feature type="transmembrane region" description="Helical" evidence="1">
    <location>
        <begin position="78"/>
        <end position="99"/>
    </location>
</feature>
<proteinExistence type="predicted"/>
<feature type="transmembrane region" description="Helical" evidence="1">
    <location>
        <begin position="164"/>
        <end position="183"/>
    </location>
</feature>
<protein>
    <submittedName>
        <fullName evidence="2">Small-conductance mechanosensitive channel</fullName>
    </submittedName>
</protein>
<keyword evidence="3" id="KW-1185">Reference proteome</keyword>
<comment type="caution">
    <text evidence="2">The sequence shown here is derived from an EMBL/GenBank/DDBJ whole genome shotgun (WGS) entry which is preliminary data.</text>
</comment>
<dbReference type="AlphaFoldDB" id="L9XN31"/>
<evidence type="ECO:0000256" key="1">
    <source>
        <dbReference type="SAM" id="Phobius"/>
    </source>
</evidence>
<keyword evidence="1" id="KW-0472">Membrane</keyword>
<dbReference type="RefSeq" id="WP_008421823.1">
    <property type="nucleotide sequence ID" value="NZ_AOIA01000046.1"/>
</dbReference>
<sequence length="193" mass="21477">MKHSGHTIFEEAVLYSLLLVIEEHPFVLTATLLIGVSLALLLLPWGLRFLGTILEKRTQQDWGDTLDSYLPLTHFIHAFVRLGQLTVIVGGAIGLLHLWGYESPVWYTVGILTTMWPTLSRILGSGAVLIIAYVSGLAISSWMDSLSSNTSSIDRHDREIIKRVIQITILITAVLFILTLWNFDVSGLLLVLV</sequence>
<reference evidence="2 3" key="1">
    <citation type="journal article" date="2014" name="PLoS Genet.">
        <title>Phylogenetically driven sequencing of extremely halophilic archaea reveals strategies for static and dynamic osmo-response.</title>
        <authorList>
            <person name="Becker E.A."/>
            <person name="Seitzer P.M."/>
            <person name="Tritt A."/>
            <person name="Larsen D."/>
            <person name="Krusor M."/>
            <person name="Yao A.I."/>
            <person name="Wu D."/>
            <person name="Madern D."/>
            <person name="Eisen J.A."/>
            <person name="Darling A.E."/>
            <person name="Facciotti M.T."/>
        </authorList>
    </citation>
    <scope>NUCLEOTIDE SEQUENCE [LARGE SCALE GENOMIC DNA]</scope>
    <source>
        <strain evidence="2 3">DSM 18795</strain>
    </source>
</reference>
<dbReference type="GO" id="GO:0016020">
    <property type="term" value="C:membrane"/>
    <property type="evidence" value="ECO:0007669"/>
    <property type="project" value="InterPro"/>
</dbReference>
<dbReference type="InterPro" id="IPR011014">
    <property type="entry name" value="MscS_channel_TM-2"/>
</dbReference>
<dbReference type="EMBL" id="AOIA01000046">
    <property type="protein sequence ID" value="ELY63204.1"/>
    <property type="molecule type" value="Genomic_DNA"/>
</dbReference>
<feature type="transmembrane region" description="Helical" evidence="1">
    <location>
        <begin position="119"/>
        <end position="143"/>
    </location>
</feature>